<sequence>MTGILNVGFLQSRIDLDGAEVATVPRESLEIYEQILIGESNPENSAWIEYLDKCIAVE</sequence>
<protein>
    <submittedName>
        <fullName evidence="1">Uncharacterized protein</fullName>
    </submittedName>
</protein>
<dbReference type="EMBL" id="CP024785">
    <property type="protein sequence ID" value="AUB35265.1"/>
    <property type="molecule type" value="Genomic_DNA"/>
</dbReference>
<proteinExistence type="predicted"/>
<evidence type="ECO:0000313" key="1">
    <source>
        <dbReference type="EMBL" id="AUB35265.1"/>
    </source>
</evidence>
<gene>
    <name evidence="1" type="ORF">COO91_01141</name>
</gene>
<organism evidence="1 2">
    <name type="scientific">Nostoc flagelliforme CCNUN1</name>
    <dbReference type="NCBI Taxonomy" id="2038116"/>
    <lineage>
        <taxon>Bacteria</taxon>
        <taxon>Bacillati</taxon>
        <taxon>Cyanobacteriota</taxon>
        <taxon>Cyanophyceae</taxon>
        <taxon>Nostocales</taxon>
        <taxon>Nostocaceae</taxon>
        <taxon>Nostoc</taxon>
    </lineage>
</organism>
<dbReference type="KEGG" id="nfl:COO91_01141"/>
<evidence type="ECO:0000313" key="2">
    <source>
        <dbReference type="Proteomes" id="UP000232003"/>
    </source>
</evidence>
<accession>A0A2K8SKA6</accession>
<name>A0A2K8SKA6_9NOSO</name>
<reference evidence="1 2" key="1">
    <citation type="submission" date="2017-11" db="EMBL/GenBank/DDBJ databases">
        <title>Complete genome of a free-living desiccation-tolerant cyanobacterium and its photosynthetic adaptation to extreme terrestrial habitat.</title>
        <authorList>
            <person name="Shang J."/>
        </authorList>
    </citation>
    <scope>NUCLEOTIDE SEQUENCE [LARGE SCALE GENOMIC DNA]</scope>
    <source>
        <strain evidence="1 2">CCNUN1</strain>
    </source>
</reference>
<keyword evidence="2" id="KW-1185">Reference proteome</keyword>
<dbReference type="Proteomes" id="UP000232003">
    <property type="component" value="Chromosome"/>
</dbReference>
<dbReference type="AlphaFoldDB" id="A0A2K8SKA6"/>